<feature type="domain" description="Thioredoxin" evidence="1">
    <location>
        <begin position="1"/>
        <end position="109"/>
    </location>
</feature>
<dbReference type="STRING" id="225991.MA05_11805"/>
<dbReference type="CDD" id="cd02947">
    <property type="entry name" value="TRX_family"/>
    <property type="match status" value="1"/>
</dbReference>
<accession>A0A014MAH9</accession>
<proteinExistence type="predicted"/>
<evidence type="ECO:0000313" key="3">
    <source>
        <dbReference type="Proteomes" id="UP000020766"/>
    </source>
</evidence>
<dbReference type="EMBL" id="JBOK01000028">
    <property type="protein sequence ID" value="EXU78731.1"/>
    <property type="molecule type" value="Genomic_DNA"/>
</dbReference>
<protein>
    <submittedName>
        <fullName evidence="2">Thioredoxin</fullName>
    </submittedName>
</protein>
<dbReference type="InterPro" id="IPR036249">
    <property type="entry name" value="Thioredoxin-like_sf"/>
</dbReference>
<dbReference type="Proteomes" id="UP000020766">
    <property type="component" value="Unassembled WGS sequence"/>
</dbReference>
<evidence type="ECO:0000313" key="2">
    <source>
        <dbReference type="EMBL" id="EXU78731.1"/>
    </source>
</evidence>
<reference evidence="2 3" key="1">
    <citation type="submission" date="2014-01" db="EMBL/GenBank/DDBJ databases">
        <title>Interspecies Systems Biology Uncovers Metabolites Affecting C. elegans Gene Expression and Life History Traits.</title>
        <authorList>
            <person name="Watson E."/>
            <person name="Macneil L.T."/>
            <person name="Ritter A.D."/>
            <person name="Yilmaz L.S."/>
            <person name="Rosebrock A.P."/>
            <person name="Caudy A.A."/>
            <person name="Walhout A.J."/>
        </authorList>
    </citation>
    <scope>NUCLEOTIDE SEQUENCE [LARGE SCALE GENOMIC DNA]</scope>
    <source>
        <strain evidence="2 3">DA1877</strain>
    </source>
</reference>
<keyword evidence="3" id="KW-1185">Reference proteome</keyword>
<dbReference type="SUPFAM" id="SSF52833">
    <property type="entry name" value="Thioredoxin-like"/>
    <property type="match status" value="1"/>
</dbReference>
<dbReference type="AlphaFoldDB" id="A0A014MAH9"/>
<dbReference type="InterPro" id="IPR013766">
    <property type="entry name" value="Thioredoxin_domain"/>
</dbReference>
<dbReference type="Pfam" id="PF00085">
    <property type="entry name" value="Thioredoxin"/>
    <property type="match status" value="1"/>
</dbReference>
<organism evidence="2 3">
    <name type="scientific">Comamonas aquatica DA1877</name>
    <dbReference type="NCBI Taxonomy" id="1457173"/>
    <lineage>
        <taxon>Bacteria</taxon>
        <taxon>Pseudomonadati</taxon>
        <taxon>Pseudomonadota</taxon>
        <taxon>Betaproteobacteria</taxon>
        <taxon>Burkholderiales</taxon>
        <taxon>Comamonadaceae</taxon>
        <taxon>Comamonas</taxon>
    </lineage>
</organism>
<dbReference type="Gene3D" id="3.40.30.10">
    <property type="entry name" value="Glutaredoxin"/>
    <property type="match status" value="1"/>
</dbReference>
<sequence length="130" mass="14373">MNSDKPVEVAQSVAVPSAQAWSVVCLCAAWCGVCRQYEADFRALQQQFPQVRFVWLDVEDEEELVGDLDVETFPTLLIAHQDRPMFLGPLLPQIKVLERLLASLQEAQAASPGLPAEAAALWRRIAAQLA</sequence>
<name>A0A014MAH9_9BURK</name>
<evidence type="ECO:0000259" key="1">
    <source>
        <dbReference type="PROSITE" id="PS51352"/>
    </source>
</evidence>
<comment type="caution">
    <text evidence="2">The sequence shown here is derived from an EMBL/GenBank/DDBJ whole genome shotgun (WGS) entry which is preliminary data.</text>
</comment>
<dbReference type="PATRIC" id="fig|1457173.3.peg.3401"/>
<gene>
    <name evidence="2" type="ORF">AX13_10005</name>
</gene>
<dbReference type="RefSeq" id="WP_043387102.1">
    <property type="nucleotide sequence ID" value="NZ_JBOK01000028.1"/>
</dbReference>
<dbReference type="PROSITE" id="PS51352">
    <property type="entry name" value="THIOREDOXIN_2"/>
    <property type="match status" value="1"/>
</dbReference>